<dbReference type="EMBL" id="AWUE01017339">
    <property type="protein sequence ID" value="OMO87306.1"/>
    <property type="molecule type" value="Genomic_DNA"/>
</dbReference>
<protein>
    <submittedName>
        <fullName evidence="1">Uncharacterized protein</fullName>
    </submittedName>
</protein>
<dbReference type="AlphaFoldDB" id="A0A1R3IXK8"/>
<proteinExistence type="predicted"/>
<organism evidence="1 2">
    <name type="scientific">Corchorus olitorius</name>
    <dbReference type="NCBI Taxonomy" id="93759"/>
    <lineage>
        <taxon>Eukaryota</taxon>
        <taxon>Viridiplantae</taxon>
        <taxon>Streptophyta</taxon>
        <taxon>Embryophyta</taxon>
        <taxon>Tracheophyta</taxon>
        <taxon>Spermatophyta</taxon>
        <taxon>Magnoliopsida</taxon>
        <taxon>eudicotyledons</taxon>
        <taxon>Gunneridae</taxon>
        <taxon>Pentapetalae</taxon>
        <taxon>rosids</taxon>
        <taxon>malvids</taxon>
        <taxon>Malvales</taxon>
        <taxon>Malvaceae</taxon>
        <taxon>Grewioideae</taxon>
        <taxon>Apeibeae</taxon>
        <taxon>Corchorus</taxon>
    </lineage>
</organism>
<evidence type="ECO:0000313" key="1">
    <source>
        <dbReference type="EMBL" id="OMO87306.1"/>
    </source>
</evidence>
<keyword evidence="2" id="KW-1185">Reference proteome</keyword>
<sequence>MKEILANGLSNYTMPIVVLLLRQGKPNTHEFFILNPVTNVALNAHIERVIYIIGNNILQAQLTLELNPDMLIGEITYELQITTGQEVGALPPPNTIASSSQTTMPPSLRILAYGNLNLHWGFDAQTSATPQNFI</sequence>
<gene>
    <name evidence="1" type="ORF">COLO4_20690</name>
</gene>
<comment type="caution">
    <text evidence="1">The sequence shown here is derived from an EMBL/GenBank/DDBJ whole genome shotgun (WGS) entry which is preliminary data.</text>
</comment>
<dbReference type="Proteomes" id="UP000187203">
    <property type="component" value="Unassembled WGS sequence"/>
</dbReference>
<evidence type="ECO:0000313" key="2">
    <source>
        <dbReference type="Proteomes" id="UP000187203"/>
    </source>
</evidence>
<name>A0A1R3IXK8_9ROSI</name>
<reference evidence="2" key="1">
    <citation type="submission" date="2013-09" db="EMBL/GenBank/DDBJ databases">
        <title>Corchorus olitorius genome sequencing.</title>
        <authorList>
            <person name="Alam M."/>
            <person name="Haque M.S."/>
            <person name="Islam M.S."/>
            <person name="Emdad E.M."/>
            <person name="Islam M.M."/>
            <person name="Ahmed B."/>
            <person name="Halim A."/>
            <person name="Hossen Q.M.M."/>
            <person name="Hossain M.Z."/>
            <person name="Ahmed R."/>
            <person name="Khan M.M."/>
            <person name="Islam R."/>
            <person name="Rashid M.M."/>
            <person name="Khan S.A."/>
            <person name="Rahman M.S."/>
            <person name="Alam M."/>
            <person name="Yahiya A.S."/>
            <person name="Khan M.S."/>
            <person name="Azam M.S."/>
            <person name="Haque T."/>
            <person name="Lashkar M.Z.H."/>
            <person name="Akhand A.I."/>
            <person name="Morshed G."/>
            <person name="Roy S."/>
            <person name="Uddin K.S."/>
            <person name="Rabeya T."/>
            <person name="Hossain A.S."/>
            <person name="Chowdhury A."/>
            <person name="Snigdha A.R."/>
            <person name="Mortoza M.S."/>
            <person name="Matin S.A."/>
            <person name="Hoque S.M.E."/>
            <person name="Islam M.K."/>
            <person name="Roy D.K."/>
            <person name="Haider R."/>
            <person name="Moosa M.M."/>
            <person name="Elias S.M."/>
            <person name="Hasan A.M."/>
            <person name="Jahan S."/>
            <person name="Shafiuddin M."/>
            <person name="Mahmood N."/>
            <person name="Shommy N.S."/>
        </authorList>
    </citation>
    <scope>NUCLEOTIDE SEQUENCE [LARGE SCALE GENOMIC DNA]</scope>
    <source>
        <strain evidence="2">cv. O-4</strain>
    </source>
</reference>
<accession>A0A1R3IXK8</accession>